<dbReference type="Proteomes" id="UP000703661">
    <property type="component" value="Unassembled WGS sequence"/>
</dbReference>
<sequence>MHDCQAILPTVSALSADKIAVMDYLAINGVKDEYLSTWLKRQGLDGHGHNFAIESPLHKTGDIIEEQSIFLPESTLNSNSRINYSNRRRTSSLVNSDTSENISQFHCYSEEERYQRYDQTADHAMQLQYYPAQRFSYVDHHAQIHPFRHRRHSSLPAPSVAYGPQTVSADELAWKRHYFYQRQQYEEEEQALRILRKKLQDQAQSSGPRQLNQDTVTRAGSLNRLSSPSLLSKETSRILGLCRSSTLSAGTTKKNSATKEDFNSRSRATSFSSSLDQSQDIDTAKASINGDALLKTSTPVSLSRKKTLKEHLTPSLRSLARHCSSRFGGGRPNSFAGTKSDPVTECTQNRRSLCSQPSVNSPINSGHMSDFKPLKVGPETSELLRQRQQEDYQRILFPERAPVSLSRSKSTRVSSSTSLPHGITVIRADTLPLSNKRNSQGSIKCRGLASPEISDAHLDIQQYASPAAIPALVSIYESAPDVKERDSVKKQIASIFSLAWMGGKSSKNLPSQPLPARAANCLSPLAVEAQDYVPEHEPEQEEVIEDKIDSAEHFSFMLVPRSQYEFQPLTAQ</sequence>
<evidence type="ECO:0000313" key="2">
    <source>
        <dbReference type="EMBL" id="KAG0011851.1"/>
    </source>
</evidence>
<gene>
    <name evidence="2" type="ORF">BGZ80_000379</name>
</gene>
<feature type="region of interest" description="Disordered" evidence="1">
    <location>
        <begin position="249"/>
        <end position="278"/>
    </location>
</feature>
<organism evidence="2 3">
    <name type="scientific">Entomortierella chlamydospora</name>
    <dbReference type="NCBI Taxonomy" id="101097"/>
    <lineage>
        <taxon>Eukaryota</taxon>
        <taxon>Fungi</taxon>
        <taxon>Fungi incertae sedis</taxon>
        <taxon>Mucoromycota</taxon>
        <taxon>Mortierellomycotina</taxon>
        <taxon>Mortierellomycetes</taxon>
        <taxon>Mortierellales</taxon>
        <taxon>Mortierellaceae</taxon>
        <taxon>Entomortierella</taxon>
    </lineage>
</organism>
<dbReference type="AlphaFoldDB" id="A0A9P6MSH7"/>
<evidence type="ECO:0000313" key="3">
    <source>
        <dbReference type="Proteomes" id="UP000703661"/>
    </source>
</evidence>
<evidence type="ECO:0000256" key="1">
    <source>
        <dbReference type="SAM" id="MobiDB-lite"/>
    </source>
</evidence>
<feature type="region of interest" description="Disordered" evidence="1">
    <location>
        <begin position="200"/>
        <end position="222"/>
    </location>
</feature>
<dbReference type="EMBL" id="JAAAID010001077">
    <property type="protein sequence ID" value="KAG0011851.1"/>
    <property type="molecule type" value="Genomic_DNA"/>
</dbReference>
<reference evidence="2" key="1">
    <citation type="journal article" date="2020" name="Fungal Divers.">
        <title>Resolving the Mortierellaceae phylogeny through synthesis of multi-gene phylogenetics and phylogenomics.</title>
        <authorList>
            <person name="Vandepol N."/>
            <person name="Liber J."/>
            <person name="Desiro A."/>
            <person name="Na H."/>
            <person name="Kennedy M."/>
            <person name="Barry K."/>
            <person name="Grigoriev I.V."/>
            <person name="Miller A.N."/>
            <person name="O'Donnell K."/>
            <person name="Stajich J.E."/>
            <person name="Bonito G."/>
        </authorList>
    </citation>
    <scope>NUCLEOTIDE SEQUENCE</scope>
    <source>
        <strain evidence="2">NRRL 2769</strain>
    </source>
</reference>
<feature type="compositionally biased region" description="Low complexity" evidence="1">
    <location>
        <begin position="265"/>
        <end position="274"/>
    </location>
</feature>
<keyword evidence="3" id="KW-1185">Reference proteome</keyword>
<accession>A0A9P6MSH7</accession>
<proteinExistence type="predicted"/>
<name>A0A9P6MSH7_9FUNG</name>
<protein>
    <submittedName>
        <fullName evidence="2">Uncharacterized protein</fullName>
    </submittedName>
</protein>
<feature type="compositionally biased region" description="Polar residues" evidence="1">
    <location>
        <begin position="201"/>
        <end position="220"/>
    </location>
</feature>
<comment type="caution">
    <text evidence="2">The sequence shown here is derived from an EMBL/GenBank/DDBJ whole genome shotgun (WGS) entry which is preliminary data.</text>
</comment>